<dbReference type="SUPFAM" id="SSF52540">
    <property type="entry name" value="P-loop containing nucleoside triphosphate hydrolases"/>
    <property type="match status" value="1"/>
</dbReference>
<dbReference type="EMBL" id="BNJK01000001">
    <property type="protein sequence ID" value="GHO91500.1"/>
    <property type="molecule type" value="Genomic_DNA"/>
</dbReference>
<evidence type="ECO:0000313" key="3">
    <source>
        <dbReference type="Proteomes" id="UP000597444"/>
    </source>
</evidence>
<feature type="domain" description="NACHT N-terminal Helical" evidence="1">
    <location>
        <begin position="31"/>
        <end position="261"/>
    </location>
</feature>
<accession>A0A8J3IIQ9</accession>
<evidence type="ECO:0000313" key="2">
    <source>
        <dbReference type="EMBL" id="GHO91500.1"/>
    </source>
</evidence>
<comment type="caution">
    <text evidence="2">The sequence shown here is derived from an EMBL/GenBank/DDBJ whole genome shotgun (WGS) entry which is preliminary data.</text>
</comment>
<reference evidence="2" key="1">
    <citation type="submission" date="2020-10" db="EMBL/GenBank/DDBJ databases">
        <title>Taxonomic study of unclassified bacteria belonging to the class Ktedonobacteria.</title>
        <authorList>
            <person name="Yabe S."/>
            <person name="Wang C.M."/>
            <person name="Zheng Y."/>
            <person name="Sakai Y."/>
            <person name="Cavaletti L."/>
            <person name="Monciardini P."/>
            <person name="Donadio S."/>
        </authorList>
    </citation>
    <scope>NUCLEOTIDE SEQUENCE</scope>
    <source>
        <strain evidence="2">ID150040</strain>
    </source>
</reference>
<dbReference type="Gene3D" id="3.40.50.300">
    <property type="entry name" value="P-loop containing nucleotide triphosphate hydrolases"/>
    <property type="match status" value="1"/>
</dbReference>
<dbReference type="Pfam" id="PF22738">
    <property type="entry name" value="NNH7"/>
    <property type="match status" value="1"/>
</dbReference>
<dbReference type="InterPro" id="IPR027417">
    <property type="entry name" value="P-loop_NTPase"/>
</dbReference>
<keyword evidence="3" id="KW-1185">Reference proteome</keyword>
<dbReference type="Proteomes" id="UP000597444">
    <property type="component" value="Unassembled WGS sequence"/>
</dbReference>
<gene>
    <name evidence="2" type="ORF">KSF_015480</name>
</gene>
<sequence length="1426" mass="163825">MDVHMTIDLTFDKACQSLKDEYPEISDDINNFSNLLLILGVAATGPAVAVAVGTTATPLAVGLTAVGILANLFGVKNEIPRIVKSIINTVTRRRGNDPLDHFHRLERAYCLLCYVAFFEALGRDKCLASFLKKAGVTREEKLAVANQATREVWGPNIQASSDDRTGGKPAFLEFKPTLPHPAETFEEQIKQLQPLYGRLTLGTEQFFKKLAVWEKASRQDRSSVSEALKNLPVRAAEYFKAQYYVLAVRYEEFYIWSNLQEQEETRRQLQNLSVLTQKYVELADMSKNVVDTGFKQLEVTIRSLPDLAAQTEVGYVLMALEKTYTRALEKPIFDIESKEGISGLTYPKQEQIFLPQEFRVLRYTGKEQLEQEMVWKHAAPRNDLGIFLLSYFQSPYSVQTPLIILGDPGSGKSLLTSMIAACWATTAYTPIRIPLRNIRADTRIQRQIEAQLELDSGGEVVSWGQFARHLETRSALVIFDGYDELLQATGSVFSDYLQTVRRFQEEELDLDRPTRTIVTSRRTLIGKADIPIGATILRLCEFNETKQQRWIDIWNATNADYFQQHGVRPFKVPQNNEKIKELAQQPLLLLMLALYDCEGNRLHKARDLDRTLLYQRLLHRFIERELAKETNFTSLPEKSRKEKIASEMERLGVAAVGMFNRRALYIREDALSKDLHFFGKERTFPEAKGLRLQQGSSLLGSFFFVQKAEARQGDQSVQESAHELAYEFLHATFGEFLTADFILHQVLRETNALYSMRTDEYLQAEYWQKLANFSRFSPSWFTCLMYAPLFSRPVIMKMMGEWLPHCFKESKCKEPDFLQDLETIVYHHIKLLLEQNTLPTMMIEREKCPFDALPTIGFFAIYTLNMILLRVMFGRDGFVFDEEKFAKSADGTRAWDRLAYLWRSWFSLETLSELATVLDAERDNTKIVLKMRKNLRPLGGIGRFYQVISASQALADNITSGLAGLLVDNPLDTEDEQANLSSIRRKLEAEQVDGQLNAILSMKMLQSLRRKGSIFRQDALSILQAEIRAFFETETRKDAFVTTGKREAIASLFAEMTRIAQELADDQGVEVEGDDFIRVFFGDQLISIEEFRLSIASNDQDAIDWYVMSSPIFKEKGGELQSQRILTEVIRFIQKSGRSVHHNINIKQIQKIIHKQGHLSMELAAALVGLARETGDQETINFIYHYYSKNMTDYAAPISIKLATQLVKSARDKRDQHISGYFVEYLLRYLRKHKDIPVELSLELFKLIRETSDKTGLIRFIAFYIFEVTTAERRLPITLMIELLNTLQEFDHQQEIQESVDLFFVPYIKQQILPNVPQELVVPIIKFGRKINDLEFPDHFRHDYLKKALNVQSLVPVELAIELVKLAQETSIYEQASIETFYYKNITSDRCYIGLLPIDTIVDLRRLAQKFGDGELVEKIDERLKI</sequence>
<organism evidence="2 3">
    <name type="scientific">Reticulibacter mediterranei</name>
    <dbReference type="NCBI Taxonomy" id="2778369"/>
    <lineage>
        <taxon>Bacteria</taxon>
        <taxon>Bacillati</taxon>
        <taxon>Chloroflexota</taxon>
        <taxon>Ktedonobacteria</taxon>
        <taxon>Ktedonobacterales</taxon>
        <taxon>Reticulibacteraceae</taxon>
        <taxon>Reticulibacter</taxon>
    </lineage>
</organism>
<dbReference type="InterPro" id="IPR054567">
    <property type="entry name" value="NNH7"/>
</dbReference>
<evidence type="ECO:0000259" key="1">
    <source>
        <dbReference type="Pfam" id="PF22738"/>
    </source>
</evidence>
<protein>
    <recommendedName>
        <fullName evidence="1">NACHT N-terminal Helical domain-containing protein</fullName>
    </recommendedName>
</protein>
<name>A0A8J3IIQ9_9CHLR</name>
<proteinExistence type="predicted"/>